<dbReference type="InterPro" id="IPR052057">
    <property type="entry name" value="IS150/IS1296_orfA-like"/>
</dbReference>
<evidence type="ECO:0000256" key="1">
    <source>
        <dbReference type="ARBA" id="ARBA00038232"/>
    </source>
</evidence>
<dbReference type="Pfam" id="PF01527">
    <property type="entry name" value="HTH_Tnp_1"/>
    <property type="match status" value="1"/>
</dbReference>
<accession>C4GAX5</accession>
<dbReference type="Gene3D" id="1.10.10.10">
    <property type="entry name" value="Winged helix-like DNA-binding domain superfamily/Winged helix DNA-binding domain"/>
    <property type="match status" value="3"/>
</dbReference>
<dbReference type="EMBL" id="ACIP02000002">
    <property type="protein sequence ID" value="EEP28269.1"/>
    <property type="molecule type" value="Genomic_DNA"/>
</dbReference>
<dbReference type="PANTHER" id="PTHR33795:SF1">
    <property type="entry name" value="INSERTION ELEMENT IS150 PROTEIN INSJ"/>
    <property type="match status" value="1"/>
</dbReference>
<dbReference type="PANTHER" id="PTHR33795">
    <property type="entry name" value="INSERTION ELEMENT IS150 PROTEIN INSJ"/>
    <property type="match status" value="1"/>
</dbReference>
<dbReference type="InterPro" id="IPR002514">
    <property type="entry name" value="Transposase_8"/>
</dbReference>
<dbReference type="GO" id="GO:0006313">
    <property type="term" value="P:DNA transposition"/>
    <property type="evidence" value="ECO:0007669"/>
    <property type="project" value="InterPro"/>
</dbReference>
<proteinExistence type="inferred from homology"/>
<dbReference type="GO" id="GO:0043565">
    <property type="term" value="F:sequence-specific DNA binding"/>
    <property type="evidence" value="ECO:0007669"/>
    <property type="project" value="InterPro"/>
</dbReference>
<gene>
    <name evidence="3" type="ORF">GCWU000342_01077</name>
</gene>
<name>C4GAX5_9FIRM</name>
<keyword evidence="4" id="KW-1185">Reference proteome</keyword>
<organism evidence="3 4">
    <name type="scientific">Shuttleworthella satelles DSM 14600</name>
    <dbReference type="NCBI Taxonomy" id="626523"/>
    <lineage>
        <taxon>Bacteria</taxon>
        <taxon>Bacillati</taxon>
        <taxon>Bacillota</taxon>
        <taxon>Clostridia</taxon>
        <taxon>Lachnospirales</taxon>
        <taxon>Lachnospiraceae</taxon>
        <taxon>Shuttleworthella</taxon>
    </lineage>
</organism>
<dbReference type="STRING" id="626523.GCWU000342_01077"/>
<comment type="caution">
    <text evidence="3">The sequence shown here is derived from an EMBL/GenBank/DDBJ whole genome shotgun (WGS) entry which is preliminary data.</text>
</comment>
<dbReference type="GO" id="GO:0004803">
    <property type="term" value="F:transposase activity"/>
    <property type="evidence" value="ECO:0007669"/>
    <property type="project" value="InterPro"/>
</dbReference>
<dbReference type="eggNOG" id="COG2963">
    <property type="taxonomic scope" value="Bacteria"/>
</dbReference>
<feature type="domain" description="Insertion element IS150 protein InsJ-like helix-turn-helix" evidence="2">
    <location>
        <begin position="140"/>
        <end position="192"/>
    </location>
</feature>
<sequence length="233" mass="27315">MRSIVMSRRKYTKEFKLKVLKEHEEQGVSFWRLGKTYGIEASIIRRWWHVFDAWGEEGLEAHNSDLCNYSADFKEMVVKEYMAGGITRQSLAKKHGILAPSTIGSWVKAYNNHEELTESRPKGDYLMVKDNKGRKTTLDERIAIVEHCTANAMNYALTAKEYDCSYGQVYTWVKKYEERGVEGLYDRRGRSKPMEELTETERLQAENRLLKAQTKQQQMEINFLKKLNAVERR</sequence>
<dbReference type="Proteomes" id="UP000003494">
    <property type="component" value="Unassembled WGS sequence"/>
</dbReference>
<dbReference type="InterPro" id="IPR010921">
    <property type="entry name" value="Trp_repressor/repl_initiator"/>
</dbReference>
<reference evidence="3" key="1">
    <citation type="submission" date="2009-04" db="EMBL/GenBank/DDBJ databases">
        <authorList>
            <person name="Weinstock G."/>
            <person name="Sodergren E."/>
            <person name="Clifton S."/>
            <person name="Fulton L."/>
            <person name="Fulton B."/>
            <person name="Courtney L."/>
            <person name="Fronick C."/>
            <person name="Harrison M."/>
            <person name="Strong C."/>
            <person name="Farmer C."/>
            <person name="Delahaunty K."/>
            <person name="Markovic C."/>
            <person name="Hall O."/>
            <person name="Minx P."/>
            <person name="Tomlinson C."/>
            <person name="Mitreva M."/>
            <person name="Nelson J."/>
            <person name="Hou S."/>
            <person name="Wollam A."/>
            <person name="Pepin K.H."/>
            <person name="Johnson M."/>
            <person name="Bhonagiri V."/>
            <person name="Nash W.E."/>
            <person name="Warren W."/>
            <person name="Chinwalla A."/>
            <person name="Mardis E.R."/>
            <person name="Wilson R.K."/>
        </authorList>
    </citation>
    <scope>NUCLEOTIDE SEQUENCE [LARGE SCALE GENOMIC DNA]</scope>
    <source>
        <strain evidence="3">DSM 14600</strain>
    </source>
</reference>
<dbReference type="AlphaFoldDB" id="C4GAX5"/>
<evidence type="ECO:0000313" key="4">
    <source>
        <dbReference type="Proteomes" id="UP000003494"/>
    </source>
</evidence>
<dbReference type="HOGENOM" id="CLU_027402_17_4_9"/>
<evidence type="ECO:0000313" key="3">
    <source>
        <dbReference type="EMBL" id="EEP28269.1"/>
    </source>
</evidence>
<dbReference type="InterPro" id="IPR055247">
    <property type="entry name" value="InsJ-like_HTH"/>
</dbReference>
<dbReference type="SUPFAM" id="SSF48295">
    <property type="entry name" value="TrpR-like"/>
    <property type="match status" value="3"/>
</dbReference>
<comment type="similarity">
    <text evidence="1">Belongs to the IS150/IS1296 orfA family.</text>
</comment>
<evidence type="ECO:0000259" key="2">
    <source>
        <dbReference type="Pfam" id="PF13518"/>
    </source>
</evidence>
<dbReference type="Pfam" id="PF13518">
    <property type="entry name" value="HTH_28"/>
    <property type="match status" value="1"/>
</dbReference>
<protein>
    <submittedName>
        <fullName evidence="3">Transposase</fullName>
    </submittedName>
</protein>
<dbReference type="InterPro" id="IPR036388">
    <property type="entry name" value="WH-like_DNA-bd_sf"/>
</dbReference>